<dbReference type="InterPro" id="IPR050951">
    <property type="entry name" value="Retrovirus_Pol_polyprotein"/>
</dbReference>
<sequence length="202" mass="23299">MFLLLPYPLLKFLHKNQKFYWNKKGEQAFLKLEEEISSNRVLVPFDPELSVTLATDASPMGVAVSLSYIINNVEKPVAFASRSITEAERNYSQLDRGTLAIIFGVSHLINYIYGRRFVSITDYQPLSTIFHPKTGLPKMTSARLLRYASFSAGFDYTVKFRKGLENQNVDCLTRIAYLQTYLQMMKSIKSVYQLFSKYQVKF</sequence>
<feature type="domain" description="Reverse transcriptase/retrotransposon-derived protein RNase H-like" evidence="2">
    <location>
        <begin position="21"/>
        <end position="118"/>
    </location>
</feature>
<dbReference type="Pfam" id="PF17919">
    <property type="entry name" value="RT_RNaseH_2"/>
    <property type="match status" value="1"/>
</dbReference>
<dbReference type="AlphaFoldDB" id="A0A4Y2LPJ0"/>
<name>A0A4Y2LPJ0_ARAVE</name>
<dbReference type="SUPFAM" id="SSF56672">
    <property type="entry name" value="DNA/RNA polymerases"/>
    <property type="match status" value="1"/>
</dbReference>
<dbReference type="InterPro" id="IPR043502">
    <property type="entry name" value="DNA/RNA_pol_sf"/>
</dbReference>
<dbReference type="PANTHER" id="PTHR37984">
    <property type="entry name" value="PROTEIN CBG26694"/>
    <property type="match status" value="1"/>
</dbReference>
<organism evidence="3 4">
    <name type="scientific">Araneus ventricosus</name>
    <name type="common">Orbweaver spider</name>
    <name type="synonym">Epeira ventricosa</name>
    <dbReference type="NCBI Taxonomy" id="182803"/>
    <lineage>
        <taxon>Eukaryota</taxon>
        <taxon>Metazoa</taxon>
        <taxon>Ecdysozoa</taxon>
        <taxon>Arthropoda</taxon>
        <taxon>Chelicerata</taxon>
        <taxon>Arachnida</taxon>
        <taxon>Araneae</taxon>
        <taxon>Araneomorphae</taxon>
        <taxon>Entelegynae</taxon>
        <taxon>Araneoidea</taxon>
        <taxon>Araneidae</taxon>
        <taxon>Araneus</taxon>
    </lineage>
</organism>
<accession>A0A4Y2LPJ0</accession>
<reference evidence="3 4" key="1">
    <citation type="journal article" date="2019" name="Sci. Rep.">
        <title>Orb-weaving spider Araneus ventricosus genome elucidates the spidroin gene catalogue.</title>
        <authorList>
            <person name="Kono N."/>
            <person name="Nakamura H."/>
            <person name="Ohtoshi R."/>
            <person name="Moran D.A.P."/>
            <person name="Shinohara A."/>
            <person name="Yoshida Y."/>
            <person name="Fujiwara M."/>
            <person name="Mori M."/>
            <person name="Tomita M."/>
            <person name="Arakawa K."/>
        </authorList>
    </citation>
    <scope>NUCLEOTIDE SEQUENCE [LARGE SCALE GENOMIC DNA]</scope>
</reference>
<proteinExistence type="predicted"/>
<dbReference type="EMBL" id="BGPR01006003">
    <property type="protein sequence ID" value="GBN15277.1"/>
    <property type="molecule type" value="Genomic_DNA"/>
</dbReference>
<dbReference type="PANTHER" id="PTHR37984:SF5">
    <property type="entry name" value="PROTEIN NYNRIN-LIKE"/>
    <property type="match status" value="1"/>
</dbReference>
<evidence type="ECO:0000259" key="2">
    <source>
        <dbReference type="Pfam" id="PF17919"/>
    </source>
</evidence>
<evidence type="ECO:0000256" key="1">
    <source>
        <dbReference type="ARBA" id="ARBA00023268"/>
    </source>
</evidence>
<dbReference type="GO" id="GO:0003824">
    <property type="term" value="F:catalytic activity"/>
    <property type="evidence" value="ECO:0007669"/>
    <property type="project" value="UniProtKB-KW"/>
</dbReference>
<dbReference type="Proteomes" id="UP000499080">
    <property type="component" value="Unassembled WGS sequence"/>
</dbReference>
<evidence type="ECO:0000313" key="4">
    <source>
        <dbReference type="Proteomes" id="UP000499080"/>
    </source>
</evidence>
<gene>
    <name evidence="3" type="primary">pol_4052</name>
    <name evidence="3" type="ORF">AVEN_114132_1</name>
</gene>
<dbReference type="InterPro" id="IPR041577">
    <property type="entry name" value="RT_RNaseH_2"/>
</dbReference>
<evidence type="ECO:0000313" key="3">
    <source>
        <dbReference type="EMBL" id="GBN15277.1"/>
    </source>
</evidence>
<keyword evidence="1" id="KW-0511">Multifunctional enzyme</keyword>
<dbReference type="CDD" id="cd09274">
    <property type="entry name" value="RNase_HI_RT_Ty3"/>
    <property type="match status" value="1"/>
</dbReference>
<keyword evidence="4" id="KW-1185">Reference proteome</keyword>
<comment type="caution">
    <text evidence="3">The sequence shown here is derived from an EMBL/GenBank/DDBJ whole genome shotgun (WGS) entry which is preliminary data.</text>
</comment>
<dbReference type="OrthoDB" id="6435176at2759"/>
<protein>
    <submittedName>
        <fullName evidence="3">Retrovirus-related Pol polyprotein from transposon 17.6</fullName>
    </submittedName>
</protein>
<dbReference type="GO" id="GO:0071897">
    <property type="term" value="P:DNA biosynthetic process"/>
    <property type="evidence" value="ECO:0007669"/>
    <property type="project" value="UniProtKB-ARBA"/>
</dbReference>